<dbReference type="Proteomes" id="UP000006729">
    <property type="component" value="Chromosome 5"/>
</dbReference>
<protein>
    <recommendedName>
        <fullName evidence="3">Retropepsins domain-containing protein</fullName>
    </recommendedName>
</protein>
<accession>A0A2K2AHH1</accession>
<proteinExistence type="predicted"/>
<evidence type="ECO:0000313" key="1">
    <source>
        <dbReference type="EMBL" id="PNT36981.1"/>
    </source>
</evidence>
<dbReference type="AlphaFoldDB" id="A0A2K2AHH1"/>
<reference evidence="1 2" key="1">
    <citation type="journal article" date="2006" name="Science">
        <title>The genome of black cottonwood, Populus trichocarpa (Torr. &amp; Gray).</title>
        <authorList>
            <person name="Tuskan G.A."/>
            <person name="Difazio S."/>
            <person name="Jansson S."/>
            <person name="Bohlmann J."/>
            <person name="Grigoriev I."/>
            <person name="Hellsten U."/>
            <person name="Putnam N."/>
            <person name="Ralph S."/>
            <person name="Rombauts S."/>
            <person name="Salamov A."/>
            <person name="Schein J."/>
            <person name="Sterck L."/>
            <person name="Aerts A."/>
            <person name="Bhalerao R.R."/>
            <person name="Bhalerao R.P."/>
            <person name="Blaudez D."/>
            <person name="Boerjan W."/>
            <person name="Brun A."/>
            <person name="Brunner A."/>
            <person name="Busov V."/>
            <person name="Campbell M."/>
            <person name="Carlson J."/>
            <person name="Chalot M."/>
            <person name="Chapman J."/>
            <person name="Chen G.L."/>
            <person name="Cooper D."/>
            <person name="Coutinho P.M."/>
            <person name="Couturier J."/>
            <person name="Covert S."/>
            <person name="Cronk Q."/>
            <person name="Cunningham R."/>
            <person name="Davis J."/>
            <person name="Degroeve S."/>
            <person name="Dejardin A."/>
            <person name="Depamphilis C."/>
            <person name="Detter J."/>
            <person name="Dirks B."/>
            <person name="Dubchak I."/>
            <person name="Duplessis S."/>
            <person name="Ehlting J."/>
            <person name="Ellis B."/>
            <person name="Gendler K."/>
            <person name="Goodstein D."/>
            <person name="Gribskov M."/>
            <person name="Grimwood J."/>
            <person name="Groover A."/>
            <person name="Gunter L."/>
            <person name="Hamberger B."/>
            <person name="Heinze B."/>
            <person name="Helariutta Y."/>
            <person name="Henrissat B."/>
            <person name="Holligan D."/>
            <person name="Holt R."/>
            <person name="Huang W."/>
            <person name="Islam-Faridi N."/>
            <person name="Jones S."/>
            <person name="Jones-Rhoades M."/>
            <person name="Jorgensen R."/>
            <person name="Joshi C."/>
            <person name="Kangasjarvi J."/>
            <person name="Karlsson J."/>
            <person name="Kelleher C."/>
            <person name="Kirkpatrick R."/>
            <person name="Kirst M."/>
            <person name="Kohler A."/>
            <person name="Kalluri U."/>
            <person name="Larimer F."/>
            <person name="Leebens-Mack J."/>
            <person name="Leple J.C."/>
            <person name="Locascio P."/>
            <person name="Lou Y."/>
            <person name="Lucas S."/>
            <person name="Martin F."/>
            <person name="Montanini B."/>
            <person name="Napoli C."/>
            <person name="Nelson D.R."/>
            <person name="Nelson C."/>
            <person name="Nieminen K."/>
            <person name="Nilsson O."/>
            <person name="Pereda V."/>
            <person name="Peter G."/>
            <person name="Philippe R."/>
            <person name="Pilate G."/>
            <person name="Poliakov A."/>
            <person name="Razumovskaya J."/>
            <person name="Richardson P."/>
            <person name="Rinaldi C."/>
            <person name="Ritland K."/>
            <person name="Rouze P."/>
            <person name="Ryaboy D."/>
            <person name="Schmutz J."/>
            <person name="Schrader J."/>
            <person name="Segerman B."/>
            <person name="Shin H."/>
            <person name="Siddiqui A."/>
            <person name="Sterky F."/>
            <person name="Terry A."/>
            <person name="Tsai C.J."/>
            <person name="Uberbacher E."/>
            <person name="Unneberg P."/>
            <person name="Vahala J."/>
            <person name="Wall K."/>
            <person name="Wessler S."/>
            <person name="Yang G."/>
            <person name="Yin T."/>
            <person name="Douglas C."/>
            <person name="Marra M."/>
            <person name="Sandberg G."/>
            <person name="Van de Peer Y."/>
            <person name="Rokhsar D."/>
        </authorList>
    </citation>
    <scope>NUCLEOTIDE SEQUENCE [LARGE SCALE GENOMIC DNA]</scope>
    <source>
        <strain evidence="2">cv. Nisqually</strain>
    </source>
</reference>
<sequence>MAKDVGSKGKGVDKFKKSVKVLFDRANVNKLVHVKPLYLHVKIEGEEIGRVLVDNGTAVNKLPLRKWSTIRITQPSSSMKIKEIEDEICEILTMPLLTKEPGMKMKISPNE</sequence>
<dbReference type="EMBL" id="CM009294">
    <property type="protein sequence ID" value="PNT36981.1"/>
    <property type="molecule type" value="Genomic_DNA"/>
</dbReference>
<keyword evidence="2" id="KW-1185">Reference proteome</keyword>
<organism evidence="1 2">
    <name type="scientific">Populus trichocarpa</name>
    <name type="common">Western balsam poplar</name>
    <name type="synonym">Populus balsamifera subsp. trichocarpa</name>
    <dbReference type="NCBI Taxonomy" id="3694"/>
    <lineage>
        <taxon>Eukaryota</taxon>
        <taxon>Viridiplantae</taxon>
        <taxon>Streptophyta</taxon>
        <taxon>Embryophyta</taxon>
        <taxon>Tracheophyta</taxon>
        <taxon>Spermatophyta</taxon>
        <taxon>Magnoliopsida</taxon>
        <taxon>eudicotyledons</taxon>
        <taxon>Gunneridae</taxon>
        <taxon>Pentapetalae</taxon>
        <taxon>rosids</taxon>
        <taxon>fabids</taxon>
        <taxon>Malpighiales</taxon>
        <taxon>Salicaceae</taxon>
        <taxon>Saliceae</taxon>
        <taxon>Populus</taxon>
    </lineage>
</organism>
<name>A0A2K2AHH1_POPTR</name>
<gene>
    <name evidence="1" type="ORF">POPTR_005G161400</name>
</gene>
<evidence type="ECO:0000313" key="2">
    <source>
        <dbReference type="Proteomes" id="UP000006729"/>
    </source>
</evidence>
<evidence type="ECO:0008006" key="3">
    <source>
        <dbReference type="Google" id="ProtNLM"/>
    </source>
</evidence>
<dbReference type="InParanoid" id="A0A2K2AHH1"/>